<evidence type="ECO:0000313" key="1">
    <source>
        <dbReference type="EMBL" id="TFK58698.1"/>
    </source>
</evidence>
<reference evidence="1 2" key="1">
    <citation type="journal article" date="2019" name="Nat. Ecol. Evol.">
        <title>Megaphylogeny resolves global patterns of mushroom evolution.</title>
        <authorList>
            <person name="Varga T."/>
            <person name="Krizsan K."/>
            <person name="Foldi C."/>
            <person name="Dima B."/>
            <person name="Sanchez-Garcia M."/>
            <person name="Sanchez-Ramirez S."/>
            <person name="Szollosi G.J."/>
            <person name="Szarkandi J.G."/>
            <person name="Papp V."/>
            <person name="Albert L."/>
            <person name="Andreopoulos W."/>
            <person name="Angelini C."/>
            <person name="Antonin V."/>
            <person name="Barry K.W."/>
            <person name="Bougher N.L."/>
            <person name="Buchanan P."/>
            <person name="Buyck B."/>
            <person name="Bense V."/>
            <person name="Catcheside P."/>
            <person name="Chovatia M."/>
            <person name="Cooper J."/>
            <person name="Damon W."/>
            <person name="Desjardin D."/>
            <person name="Finy P."/>
            <person name="Geml J."/>
            <person name="Haridas S."/>
            <person name="Hughes K."/>
            <person name="Justo A."/>
            <person name="Karasinski D."/>
            <person name="Kautmanova I."/>
            <person name="Kiss B."/>
            <person name="Kocsube S."/>
            <person name="Kotiranta H."/>
            <person name="LaButti K.M."/>
            <person name="Lechner B.E."/>
            <person name="Liimatainen K."/>
            <person name="Lipzen A."/>
            <person name="Lukacs Z."/>
            <person name="Mihaltcheva S."/>
            <person name="Morgado L.N."/>
            <person name="Niskanen T."/>
            <person name="Noordeloos M.E."/>
            <person name="Ohm R.A."/>
            <person name="Ortiz-Santana B."/>
            <person name="Ovrebo C."/>
            <person name="Racz N."/>
            <person name="Riley R."/>
            <person name="Savchenko A."/>
            <person name="Shiryaev A."/>
            <person name="Soop K."/>
            <person name="Spirin V."/>
            <person name="Szebenyi C."/>
            <person name="Tomsovsky M."/>
            <person name="Tulloss R.E."/>
            <person name="Uehling J."/>
            <person name="Grigoriev I.V."/>
            <person name="Vagvolgyi C."/>
            <person name="Papp T."/>
            <person name="Martin F.M."/>
            <person name="Miettinen O."/>
            <person name="Hibbett D.S."/>
            <person name="Nagy L.G."/>
        </authorList>
    </citation>
    <scope>NUCLEOTIDE SEQUENCE [LARGE SCALE GENOMIC DNA]</scope>
    <source>
        <strain evidence="1 2">NL-1719</strain>
    </source>
</reference>
<name>A0ACD2ZYQ1_9AGAR</name>
<dbReference type="Proteomes" id="UP000308600">
    <property type="component" value="Unassembled WGS sequence"/>
</dbReference>
<sequence>KSRSRPNRVRFASEELPATQLYSAYDTFEDDDRNDTDDANIPPTIDQTAIQTERPDPPVRFIKVPIVPSPDHESPNELLQPIPPSDAGLCRPNTKPTFRYVVVPMASVSTMPPLVSCIKSVNPPNKRRSWKTLDLPPAPPAPSYDEIPFLQPQGPPRPFIPRRIPEDQNVVRIHAVEASTPYIFTPWPQIRTEAQKQRMELAGLMWDMGSVKYWEMIEDQKVADECRRQIRAEREAKEKEEEKEREREQRRRERIIRLRANQPVVRPRDLVIEAQVRGTSTPLSTSSVNQTDMRAQSNAPQKPSNATSLGFGHESTPPTSTRDSATARPTQRVAGHSHPRKQPTADSSSVLQNGPRGSKRAREGEEMPSTSNLRDDERRPTRKIRFSKAE</sequence>
<dbReference type="EMBL" id="ML209230">
    <property type="protein sequence ID" value="TFK58698.1"/>
    <property type="molecule type" value="Genomic_DNA"/>
</dbReference>
<feature type="non-terminal residue" evidence="1">
    <location>
        <position position="1"/>
    </location>
</feature>
<evidence type="ECO:0000313" key="2">
    <source>
        <dbReference type="Proteomes" id="UP000308600"/>
    </source>
</evidence>
<gene>
    <name evidence="1" type="ORF">BDN72DRAFT_865731</name>
</gene>
<protein>
    <submittedName>
        <fullName evidence="1">Uncharacterized protein</fullName>
    </submittedName>
</protein>
<organism evidence="1 2">
    <name type="scientific">Pluteus cervinus</name>
    <dbReference type="NCBI Taxonomy" id="181527"/>
    <lineage>
        <taxon>Eukaryota</taxon>
        <taxon>Fungi</taxon>
        <taxon>Dikarya</taxon>
        <taxon>Basidiomycota</taxon>
        <taxon>Agaricomycotina</taxon>
        <taxon>Agaricomycetes</taxon>
        <taxon>Agaricomycetidae</taxon>
        <taxon>Agaricales</taxon>
        <taxon>Pluteineae</taxon>
        <taxon>Pluteaceae</taxon>
        <taxon>Pluteus</taxon>
    </lineage>
</organism>
<proteinExistence type="predicted"/>
<accession>A0ACD2ZYQ1</accession>
<keyword evidence="2" id="KW-1185">Reference proteome</keyword>